<comment type="caution">
    <text evidence="7">The sequence shown here is derived from an EMBL/GenBank/DDBJ whole genome shotgun (WGS) entry which is preliminary data.</text>
</comment>
<keyword evidence="8" id="KW-1185">Reference proteome</keyword>
<dbReference type="SUPFAM" id="SSF50692">
    <property type="entry name" value="ADC-like"/>
    <property type="match status" value="1"/>
</dbReference>
<evidence type="ECO:0000313" key="7">
    <source>
        <dbReference type="EMBL" id="GAA4877525.1"/>
    </source>
</evidence>
<dbReference type="CDD" id="cd02754">
    <property type="entry name" value="MopB_Nitrate-R-NapA-like"/>
    <property type="match status" value="1"/>
</dbReference>
<evidence type="ECO:0000256" key="3">
    <source>
        <dbReference type="ARBA" id="ARBA00023004"/>
    </source>
</evidence>
<dbReference type="EMBL" id="BAABIS010000001">
    <property type="protein sequence ID" value="GAA4877525.1"/>
    <property type="molecule type" value="Genomic_DNA"/>
</dbReference>
<name>A0ABP9EF19_9ACTN</name>
<proteinExistence type="predicted"/>
<organism evidence="7 8">
    <name type="scientific">Kitasatospora terrestris</name>
    <dbReference type="NCBI Taxonomy" id="258051"/>
    <lineage>
        <taxon>Bacteria</taxon>
        <taxon>Bacillati</taxon>
        <taxon>Actinomycetota</taxon>
        <taxon>Actinomycetes</taxon>
        <taxon>Kitasatosporales</taxon>
        <taxon>Streptomycetaceae</taxon>
        <taxon>Kitasatospora</taxon>
    </lineage>
</organism>
<dbReference type="Gene3D" id="2.20.25.90">
    <property type="entry name" value="ADC-like domains"/>
    <property type="match status" value="1"/>
</dbReference>
<evidence type="ECO:0000256" key="2">
    <source>
        <dbReference type="ARBA" id="ARBA00022723"/>
    </source>
</evidence>
<dbReference type="PROSITE" id="PS00490">
    <property type="entry name" value="MOLYBDOPTERIN_PROK_2"/>
    <property type="match status" value="1"/>
</dbReference>
<dbReference type="InterPro" id="IPR050123">
    <property type="entry name" value="Prok_molybdopt-oxidoreductase"/>
</dbReference>
<dbReference type="InterPro" id="IPR006656">
    <property type="entry name" value="Mopterin_OxRdtase"/>
</dbReference>
<feature type="region of interest" description="Disordered" evidence="5">
    <location>
        <begin position="744"/>
        <end position="763"/>
    </location>
</feature>
<accession>A0ABP9EF19</accession>
<evidence type="ECO:0000256" key="4">
    <source>
        <dbReference type="ARBA" id="ARBA00023014"/>
    </source>
</evidence>
<dbReference type="InterPro" id="IPR009010">
    <property type="entry name" value="Asp_de-COase-like_dom_sf"/>
</dbReference>
<dbReference type="PANTHER" id="PTHR43105">
    <property type="entry name" value="RESPIRATORY NITRATE REDUCTASE"/>
    <property type="match status" value="1"/>
</dbReference>
<evidence type="ECO:0000259" key="6">
    <source>
        <dbReference type="PROSITE" id="PS51669"/>
    </source>
</evidence>
<reference evidence="8" key="1">
    <citation type="journal article" date="2019" name="Int. J. Syst. Evol. Microbiol.">
        <title>The Global Catalogue of Microorganisms (GCM) 10K type strain sequencing project: providing services to taxonomists for standard genome sequencing and annotation.</title>
        <authorList>
            <consortium name="The Broad Institute Genomics Platform"/>
            <consortium name="The Broad Institute Genome Sequencing Center for Infectious Disease"/>
            <person name="Wu L."/>
            <person name="Ma J."/>
        </authorList>
    </citation>
    <scope>NUCLEOTIDE SEQUENCE [LARGE SCALE GENOMIC DNA]</scope>
    <source>
        <strain evidence="8">JCM 13006</strain>
    </source>
</reference>
<keyword evidence="1" id="KW-0004">4Fe-4S</keyword>
<sequence>MKDSTDRIADPWGGRTPYPPGAAWPARTDTHLAAGVTPAAVDRWVQSASLLHSNGDAMDIAVKDGRIVGVRGRADDRVNRGRLGPKDLFGWQANASPDRLTRPLVREGGRLVESGWDTAMGRIVARSKELLRERGPGSIGFYTTGQLFLEEYYTLAVIARAGIGTNHLDGNTRLCTATAGEALKETFGCDGQPGSYADIDHADTIALFGHNMAETQPVLWMRVLDRLAGPDAPRLLCVDPRPTRVARHAAVHLAPRAGTNVALLNALLHELIRTDRVDHAYVEAHCVGFDELAARVADCTAEWAAAICDVPARTITEAAELLGSAERLLSTVLQGFYQSHQATAAAVQVNNLHLLRGMLGRPGCGLLQMNGQPTAQNTRECGANGDLPGFRNWENEQHVADLARIWNVAPEKIPHYAPPTPAMQMFRFAEQGSIRMLWISGTNPAVSLPELHRIRDILGQDRLFTVVQDLFLTETAQLADVVLPAATWGEKTGTFTNADRTVHLSDKAVEPPGEARPDLDIFLDYARRMDFRDKDDGPLITWHDPQSAFQAWQKCSAGRPCDYTGLSYDGLRGGSGIQWPCTEQAPDGTERLYTDGPAWAHAEACESFGKDLVTGAPVTEVEYRALNPDGKAVIKAAEYLPPHEDTSEEYPLQLNTGRTIYHFHTRTKTGRVPQLDSAAPDVWAEMSAAEAAARDLREGDLVEVSTPRGAVAARLRITAIRDGMVFLPFHYGYWDTAEGHRPAPDTAGRAANETTVTDWDPASKQPLYKTAAARVALLRRTDGTPGPAPTTTASAPLDPGSAPATTGGPAAHATQHTDDEEGTRP</sequence>
<evidence type="ECO:0000256" key="5">
    <source>
        <dbReference type="SAM" id="MobiDB-lite"/>
    </source>
</evidence>
<protein>
    <submittedName>
        <fullName evidence="7">Nitrate reductase</fullName>
    </submittedName>
</protein>
<dbReference type="SMART" id="SM00926">
    <property type="entry name" value="Molybdop_Fe4S4"/>
    <property type="match status" value="1"/>
</dbReference>
<dbReference type="InterPro" id="IPR006657">
    <property type="entry name" value="MoPterin_dinucl-bd_dom"/>
</dbReference>
<feature type="region of interest" description="Disordered" evidence="5">
    <location>
        <begin position="780"/>
        <end position="825"/>
    </location>
</feature>
<dbReference type="InterPro" id="IPR006655">
    <property type="entry name" value="Mopterin_OxRdtase_prok_CS"/>
</dbReference>
<evidence type="ECO:0000256" key="1">
    <source>
        <dbReference type="ARBA" id="ARBA00022485"/>
    </source>
</evidence>
<dbReference type="Pfam" id="PF01568">
    <property type="entry name" value="Molydop_binding"/>
    <property type="match status" value="1"/>
</dbReference>
<feature type="compositionally biased region" description="Low complexity" evidence="5">
    <location>
        <begin position="780"/>
        <end position="814"/>
    </location>
</feature>
<dbReference type="SUPFAM" id="SSF53706">
    <property type="entry name" value="Formate dehydrogenase/DMSO reductase, domains 1-3"/>
    <property type="match status" value="1"/>
</dbReference>
<evidence type="ECO:0000313" key="8">
    <source>
        <dbReference type="Proteomes" id="UP001501752"/>
    </source>
</evidence>
<dbReference type="Gene3D" id="3.40.228.10">
    <property type="entry name" value="Dimethylsulfoxide Reductase, domain 2"/>
    <property type="match status" value="1"/>
</dbReference>
<dbReference type="Proteomes" id="UP001501752">
    <property type="component" value="Unassembled WGS sequence"/>
</dbReference>
<keyword evidence="3" id="KW-0408">Iron</keyword>
<dbReference type="Gene3D" id="2.40.40.20">
    <property type="match status" value="1"/>
</dbReference>
<dbReference type="Pfam" id="PF00384">
    <property type="entry name" value="Molybdopterin"/>
    <property type="match status" value="1"/>
</dbReference>
<gene>
    <name evidence="7" type="ORF">GCM10023235_66880</name>
</gene>
<dbReference type="PROSITE" id="PS51669">
    <property type="entry name" value="4FE4S_MOW_BIS_MGD"/>
    <property type="match status" value="1"/>
</dbReference>
<feature type="region of interest" description="Disordered" evidence="5">
    <location>
        <begin position="1"/>
        <end position="20"/>
    </location>
</feature>
<keyword evidence="4" id="KW-0411">Iron-sulfur</keyword>
<feature type="domain" description="4Fe-4S Mo/W bis-MGD-type" evidence="6">
    <location>
        <begin position="42"/>
        <end position="98"/>
    </location>
</feature>
<keyword evidence="2" id="KW-0479">Metal-binding</keyword>
<dbReference type="Gene3D" id="3.40.50.740">
    <property type="match status" value="1"/>
</dbReference>
<dbReference type="InterPro" id="IPR006963">
    <property type="entry name" value="Mopterin_OxRdtase_4Fe-4S_dom"/>
</dbReference>
<dbReference type="RefSeq" id="WP_345700635.1">
    <property type="nucleotide sequence ID" value="NZ_BAABIS010000001.1"/>
</dbReference>
<dbReference type="PANTHER" id="PTHR43105:SF10">
    <property type="entry name" value="NADH-QUINONE OXIDOREDUCTASE SUBUNIT G"/>
    <property type="match status" value="1"/>
</dbReference>